<evidence type="ECO:0000313" key="3">
    <source>
        <dbReference type="Proteomes" id="UP001242010"/>
    </source>
</evidence>
<accession>A0ABN6UXE0</accession>
<dbReference type="Gene3D" id="3.60.120.10">
    <property type="entry name" value="Anthranilate synthase"/>
    <property type="match status" value="1"/>
</dbReference>
<dbReference type="Pfam" id="PF00425">
    <property type="entry name" value="Chorismate_bind"/>
    <property type="match status" value="1"/>
</dbReference>
<proteinExistence type="predicted"/>
<evidence type="ECO:0000313" key="2">
    <source>
        <dbReference type="EMBL" id="BDU69489.1"/>
    </source>
</evidence>
<gene>
    <name evidence="2" type="ORF">GETHOR_15900</name>
</gene>
<keyword evidence="3" id="KW-1185">Reference proteome</keyword>
<dbReference type="Proteomes" id="UP001242010">
    <property type="component" value="Chromosome"/>
</dbReference>
<dbReference type="InterPro" id="IPR015890">
    <property type="entry name" value="Chorismate_C"/>
</dbReference>
<evidence type="ECO:0000259" key="1">
    <source>
        <dbReference type="Pfam" id="PF00425"/>
    </source>
</evidence>
<dbReference type="SUPFAM" id="SSF56322">
    <property type="entry name" value="ADC synthase"/>
    <property type="match status" value="1"/>
</dbReference>
<dbReference type="PANTHER" id="PTHR11236:SF50">
    <property type="entry name" value="AMINODEOXYCHORISMATE SYNTHASE COMPONENT 1"/>
    <property type="match status" value="1"/>
</dbReference>
<dbReference type="InterPro" id="IPR005801">
    <property type="entry name" value="ADC_synthase"/>
</dbReference>
<sequence length="431" mass="46210">MDLSPRHRLPFSLPGSWPACAEALLAQGAPWLQDGQTGEGLLGLPGGPVLASRWTGRAWETRLGDLRLPGSPWQALESALPEGPGPWVGAATCELACDEAGLPRQDLPPGTLGQHWTALRQALHLQDGQAELWSWEEPPPDPDLWRGRLGAIGERAEAVAAPALDLRPRWEEATHLAAVERIRERILAGDFYVANLCVPFDGAFSGSPAAFAQSAFLRARPPFGALLDLGGRHLLCLSMERLLARRGDRLWSQPIKGSVPLTGEAEADRRAGETLAADPKERAEHTMIVDLVRNDLGRVARTGSVAVSRPMAVEPYPTVQHLVSTVEAQARPGLGLAALLRSVLPGGSVTGAPKHAVCTHLAQAEAAPRGFYCGALGWIGPHGDLDLALPIRTAQIAEGHLTYWTGGGITRRSEATREWAELFLKTRALLG</sequence>
<protein>
    <recommendedName>
        <fullName evidence="1">Chorismate-utilising enzyme C-terminal domain-containing protein</fullName>
    </recommendedName>
</protein>
<name>A0ABN6UXE0_9BACT</name>
<dbReference type="RefSeq" id="WP_286353212.1">
    <property type="nucleotide sequence ID" value="NZ_AP027079.1"/>
</dbReference>
<dbReference type="InterPro" id="IPR019999">
    <property type="entry name" value="Anth_synth_I-like"/>
</dbReference>
<feature type="domain" description="Chorismate-utilising enzyme C-terminal" evidence="1">
    <location>
        <begin position="173"/>
        <end position="425"/>
    </location>
</feature>
<reference evidence="3" key="1">
    <citation type="journal article" date="2023" name="Int. J. Syst. Evol. Microbiol.">
        <title>Mesoterricola silvestris gen. nov., sp. nov., Mesoterricola sediminis sp. nov., Geothrix oryzae sp. nov., Geothrix edaphica sp. nov., Geothrix rubra sp. nov., and Geothrix limicola sp. nov., six novel members of Acidobacteriota isolated from soils.</title>
        <authorList>
            <person name="Itoh H."/>
            <person name="Sugisawa Y."/>
            <person name="Mise K."/>
            <person name="Xu Z."/>
            <person name="Kuniyasu M."/>
            <person name="Ushijima N."/>
            <person name="Kawano K."/>
            <person name="Kobayashi E."/>
            <person name="Shiratori Y."/>
            <person name="Masuda Y."/>
            <person name="Senoo K."/>
        </authorList>
    </citation>
    <scope>NUCLEOTIDE SEQUENCE [LARGE SCALE GENOMIC DNA]</scope>
    <source>
        <strain evidence="3">Red222</strain>
    </source>
</reference>
<dbReference type="PANTHER" id="PTHR11236">
    <property type="entry name" value="AMINOBENZOATE/ANTHRANILATE SYNTHASE"/>
    <property type="match status" value="1"/>
</dbReference>
<dbReference type="PRINTS" id="PR00095">
    <property type="entry name" value="ANTSNTHASEI"/>
</dbReference>
<organism evidence="2 3">
    <name type="scientific">Geothrix oryzae</name>
    <dbReference type="NCBI Taxonomy" id="2927975"/>
    <lineage>
        <taxon>Bacteria</taxon>
        <taxon>Pseudomonadati</taxon>
        <taxon>Acidobacteriota</taxon>
        <taxon>Holophagae</taxon>
        <taxon>Holophagales</taxon>
        <taxon>Holophagaceae</taxon>
        <taxon>Geothrix</taxon>
    </lineage>
</organism>
<dbReference type="EMBL" id="AP027079">
    <property type="protein sequence ID" value="BDU69489.1"/>
    <property type="molecule type" value="Genomic_DNA"/>
</dbReference>